<reference evidence="3" key="1">
    <citation type="submission" date="2022-07" db="EMBL/GenBank/DDBJ databases">
        <title>Marinobacter iranensis a new bacterium isolate from a hipersaline lake in Iran.</title>
        <authorList>
            <person name="Mohammad A.M.A."/>
            <person name="Cristina S.-P."/>
            <person name="Antonio V."/>
        </authorList>
    </citation>
    <scope>NUCLEOTIDE SEQUENCE</scope>
    <source>
        <strain evidence="3">71-i</strain>
    </source>
</reference>
<accession>A0ABT5YDD5</accession>
<protein>
    <submittedName>
        <fullName evidence="3">Phage integrase N-terminal SAM-like domain-containing protein</fullName>
    </submittedName>
</protein>
<dbReference type="InterPro" id="IPR010998">
    <property type="entry name" value="Integrase_recombinase_N"/>
</dbReference>
<evidence type="ECO:0000259" key="2">
    <source>
        <dbReference type="Pfam" id="PF13495"/>
    </source>
</evidence>
<dbReference type="Proteomes" id="UP001143391">
    <property type="component" value="Unassembled WGS sequence"/>
</dbReference>
<evidence type="ECO:0000313" key="3">
    <source>
        <dbReference type="EMBL" id="MDF0751701.1"/>
    </source>
</evidence>
<evidence type="ECO:0000256" key="1">
    <source>
        <dbReference type="ARBA" id="ARBA00023125"/>
    </source>
</evidence>
<name>A0ABT5YDD5_9GAMM</name>
<dbReference type="Pfam" id="PF13495">
    <property type="entry name" value="Phage_int_SAM_4"/>
    <property type="match status" value="1"/>
</dbReference>
<keyword evidence="4" id="KW-1185">Reference proteome</keyword>
<comment type="caution">
    <text evidence="3">The sequence shown here is derived from an EMBL/GenBank/DDBJ whole genome shotgun (WGS) entry which is preliminary data.</text>
</comment>
<gene>
    <name evidence="3" type="ORF">NLU14_15840</name>
</gene>
<feature type="domain" description="Integrase SAM-like N-terminal" evidence="2">
    <location>
        <begin position="15"/>
        <end position="95"/>
    </location>
</feature>
<keyword evidence="1" id="KW-0238">DNA-binding</keyword>
<proteinExistence type="predicted"/>
<organism evidence="3 4">
    <name type="scientific">Marinobacter iranensis</name>
    <dbReference type="NCBI Taxonomy" id="2962607"/>
    <lineage>
        <taxon>Bacteria</taxon>
        <taxon>Pseudomonadati</taxon>
        <taxon>Pseudomonadota</taxon>
        <taxon>Gammaproteobacteria</taxon>
        <taxon>Pseudomonadales</taxon>
        <taxon>Marinobacteraceae</taxon>
        <taxon>Marinobacter</taxon>
    </lineage>
</organism>
<dbReference type="RefSeq" id="WP_275708264.1">
    <property type="nucleotide sequence ID" value="NZ_JANCMW010000011.1"/>
</dbReference>
<sequence length="103" mass="11883">MDITEALEQSQPGLVSRVTGAIRKHQLNHRAEQTYLHWISRFVLFHNLKNPEALQPGDRQLFLTYLSERMEVSRARLNQAKQALTFFYEDVLGRTESEGIVAA</sequence>
<dbReference type="InterPro" id="IPR004107">
    <property type="entry name" value="Integrase_SAM-like_N"/>
</dbReference>
<dbReference type="EMBL" id="JANCMW010000011">
    <property type="protein sequence ID" value="MDF0751701.1"/>
    <property type="molecule type" value="Genomic_DNA"/>
</dbReference>
<evidence type="ECO:0000313" key="4">
    <source>
        <dbReference type="Proteomes" id="UP001143391"/>
    </source>
</evidence>
<dbReference type="Gene3D" id="1.10.150.130">
    <property type="match status" value="1"/>
</dbReference>